<dbReference type="SUPFAM" id="SSF46785">
    <property type="entry name" value="Winged helix' DNA-binding domain"/>
    <property type="match status" value="1"/>
</dbReference>
<dbReference type="PANTHER" id="PTHR18964">
    <property type="entry name" value="ROK (REPRESSOR, ORF, KINASE) FAMILY"/>
    <property type="match status" value="1"/>
</dbReference>
<dbReference type="RefSeq" id="WP_376978090.1">
    <property type="nucleotide sequence ID" value="NZ_JBHLSV010000003.1"/>
</dbReference>
<gene>
    <name evidence="3" type="ORF">ACFFF6_03025</name>
</gene>
<keyword evidence="4" id="KW-1185">Reference proteome</keyword>
<evidence type="ECO:0000313" key="3">
    <source>
        <dbReference type="EMBL" id="MFC0672925.1"/>
    </source>
</evidence>
<dbReference type="Pfam" id="PF09339">
    <property type="entry name" value="HTH_IclR"/>
    <property type="match status" value="1"/>
</dbReference>
<dbReference type="Gene3D" id="1.10.10.10">
    <property type="entry name" value="Winged helix-like DNA-binding domain superfamily/Winged helix DNA-binding domain"/>
    <property type="match status" value="1"/>
</dbReference>
<dbReference type="Pfam" id="PF00480">
    <property type="entry name" value="ROK"/>
    <property type="match status" value="2"/>
</dbReference>
<proteinExistence type="inferred from homology"/>
<protein>
    <submittedName>
        <fullName evidence="3">ROK family protein</fullName>
    </submittedName>
</protein>
<dbReference type="InterPro" id="IPR036388">
    <property type="entry name" value="WH-like_DNA-bd_sf"/>
</dbReference>
<dbReference type="InterPro" id="IPR043129">
    <property type="entry name" value="ATPase_NBD"/>
</dbReference>
<organism evidence="3 4">
    <name type="scientific">Brachybacterium hainanense</name>
    <dbReference type="NCBI Taxonomy" id="1541174"/>
    <lineage>
        <taxon>Bacteria</taxon>
        <taxon>Bacillati</taxon>
        <taxon>Actinomycetota</taxon>
        <taxon>Actinomycetes</taxon>
        <taxon>Micrococcales</taxon>
        <taxon>Dermabacteraceae</taxon>
        <taxon>Brachybacterium</taxon>
    </lineage>
</organism>
<sequence length="373" mass="38153">MTGVDSSPASIRHATTRSCYLALRDSATPLSVAELVAATGLSRPTVDSVLTDLQATGLVVPAAPGGEGAPGRPARRVVVDPAAAQVAALDIGARTIRCVLTDAAGAVQARSAVPVDLADIGACMLRAIAETGGEPRAVGVAAPGLLAADGTIAQSLALPELVGRDLAGDLERALGCPVTLENDIKLAAYAEHHLGPDADSLVLVQIGHRISVGLVVGGQILQGAHRLAGELGTQRGMRWTRSSQRGRLVWSTGDEARPLLESAATGESEAVAEIARFCDEIAPRLAGLLLAVDPELLVIGGGLSRAGETLLHPLRAAIEHQLMAPGRPRVLAAALPTDGSLIGALGRAFEHGSPALLGVPGIPPPWHRLREAL</sequence>
<evidence type="ECO:0000256" key="1">
    <source>
        <dbReference type="ARBA" id="ARBA00006479"/>
    </source>
</evidence>
<name>A0ABV6R7H3_9MICO</name>
<evidence type="ECO:0000313" key="4">
    <source>
        <dbReference type="Proteomes" id="UP001589793"/>
    </source>
</evidence>
<feature type="domain" description="HTH iclR-type" evidence="2">
    <location>
        <begin position="22"/>
        <end position="60"/>
    </location>
</feature>
<dbReference type="Proteomes" id="UP001589793">
    <property type="component" value="Unassembled WGS sequence"/>
</dbReference>
<dbReference type="InterPro" id="IPR000600">
    <property type="entry name" value="ROK"/>
</dbReference>
<dbReference type="PANTHER" id="PTHR18964:SF149">
    <property type="entry name" value="BIFUNCTIONAL UDP-N-ACETYLGLUCOSAMINE 2-EPIMERASE_N-ACETYLMANNOSAMINE KINASE"/>
    <property type="match status" value="1"/>
</dbReference>
<dbReference type="InterPro" id="IPR005471">
    <property type="entry name" value="Tscrpt_reg_IclR_N"/>
</dbReference>
<comment type="similarity">
    <text evidence="1">Belongs to the ROK (NagC/XylR) family.</text>
</comment>
<accession>A0ABV6R7H3</accession>
<evidence type="ECO:0000259" key="2">
    <source>
        <dbReference type="Pfam" id="PF09339"/>
    </source>
</evidence>
<reference evidence="3 4" key="1">
    <citation type="submission" date="2024-09" db="EMBL/GenBank/DDBJ databases">
        <authorList>
            <person name="Sun Q."/>
            <person name="Mori K."/>
        </authorList>
    </citation>
    <scope>NUCLEOTIDE SEQUENCE [LARGE SCALE GENOMIC DNA]</scope>
    <source>
        <strain evidence="3 4">CICC 10874</strain>
    </source>
</reference>
<dbReference type="InterPro" id="IPR036390">
    <property type="entry name" value="WH_DNA-bd_sf"/>
</dbReference>
<dbReference type="CDD" id="cd23763">
    <property type="entry name" value="ASKHA_ATPase_ROK"/>
    <property type="match status" value="1"/>
</dbReference>
<dbReference type="SUPFAM" id="SSF53067">
    <property type="entry name" value="Actin-like ATPase domain"/>
    <property type="match status" value="1"/>
</dbReference>
<dbReference type="Gene3D" id="3.30.420.40">
    <property type="match status" value="2"/>
</dbReference>
<dbReference type="EMBL" id="JBHLSV010000003">
    <property type="protein sequence ID" value="MFC0672925.1"/>
    <property type="molecule type" value="Genomic_DNA"/>
</dbReference>
<comment type="caution">
    <text evidence="3">The sequence shown here is derived from an EMBL/GenBank/DDBJ whole genome shotgun (WGS) entry which is preliminary data.</text>
</comment>